<dbReference type="EMBL" id="QLUW01000001">
    <property type="protein sequence ID" value="RAP77782.1"/>
    <property type="molecule type" value="Genomic_DNA"/>
</dbReference>
<dbReference type="InterPro" id="IPR000835">
    <property type="entry name" value="HTH_MarR-typ"/>
</dbReference>
<keyword evidence="3" id="KW-0804">Transcription</keyword>
<reference evidence="5 6" key="1">
    <citation type="submission" date="2018-06" db="EMBL/GenBank/DDBJ databases">
        <title>Paenibacillus montanisoli sp. nov., isolated from mountain area soil.</title>
        <authorList>
            <person name="Wu M."/>
        </authorList>
    </citation>
    <scope>NUCLEOTIDE SEQUENCE [LARGE SCALE GENOMIC DNA]</scope>
    <source>
        <strain evidence="5 6">RA17</strain>
    </source>
</reference>
<dbReference type="PRINTS" id="PR00598">
    <property type="entry name" value="HTHMARR"/>
</dbReference>
<dbReference type="SMART" id="SM00347">
    <property type="entry name" value="HTH_MARR"/>
    <property type="match status" value="1"/>
</dbReference>
<dbReference type="PANTHER" id="PTHR42756">
    <property type="entry name" value="TRANSCRIPTIONAL REGULATOR, MARR"/>
    <property type="match status" value="1"/>
</dbReference>
<dbReference type="InterPro" id="IPR036390">
    <property type="entry name" value="WH_DNA-bd_sf"/>
</dbReference>
<sequence length="160" mass="18173">MNRNVSIQERPPFQSAGFAIGLAYRKLSALLQQRLGEYDITTEQWSVLNQVYRTPGMIQKDIADRVGKDKPTTTRILDLLERKGLVLKQAGQQDRRSFLVFCTEQGASAMRETAPIEESVTADVRACMSDEEYALFMNLLMRVHLHASERLTAGESHRRS</sequence>
<dbReference type="InterPro" id="IPR036388">
    <property type="entry name" value="WH-like_DNA-bd_sf"/>
</dbReference>
<dbReference type="PROSITE" id="PS50995">
    <property type="entry name" value="HTH_MARR_2"/>
    <property type="match status" value="1"/>
</dbReference>
<dbReference type="AlphaFoldDB" id="A0A328U6R0"/>
<dbReference type="PANTHER" id="PTHR42756:SF1">
    <property type="entry name" value="TRANSCRIPTIONAL REPRESSOR OF EMRAB OPERON"/>
    <property type="match status" value="1"/>
</dbReference>
<keyword evidence="1" id="KW-0805">Transcription regulation</keyword>
<keyword evidence="2" id="KW-0238">DNA-binding</keyword>
<keyword evidence="6" id="KW-1185">Reference proteome</keyword>
<evidence type="ECO:0000256" key="2">
    <source>
        <dbReference type="ARBA" id="ARBA00023125"/>
    </source>
</evidence>
<organism evidence="5 6">
    <name type="scientific">Paenibacillus montanisoli</name>
    <dbReference type="NCBI Taxonomy" id="2081970"/>
    <lineage>
        <taxon>Bacteria</taxon>
        <taxon>Bacillati</taxon>
        <taxon>Bacillota</taxon>
        <taxon>Bacilli</taxon>
        <taxon>Bacillales</taxon>
        <taxon>Paenibacillaceae</taxon>
        <taxon>Paenibacillus</taxon>
    </lineage>
</organism>
<dbReference type="Proteomes" id="UP000249260">
    <property type="component" value="Unassembled WGS sequence"/>
</dbReference>
<dbReference type="Gene3D" id="1.10.10.10">
    <property type="entry name" value="Winged helix-like DNA-binding domain superfamily/Winged helix DNA-binding domain"/>
    <property type="match status" value="1"/>
</dbReference>
<evidence type="ECO:0000259" key="4">
    <source>
        <dbReference type="PROSITE" id="PS50995"/>
    </source>
</evidence>
<dbReference type="SUPFAM" id="SSF46785">
    <property type="entry name" value="Winged helix' DNA-binding domain"/>
    <property type="match status" value="1"/>
</dbReference>
<evidence type="ECO:0000256" key="3">
    <source>
        <dbReference type="ARBA" id="ARBA00023163"/>
    </source>
</evidence>
<accession>A0A328U6R0</accession>
<feature type="domain" description="HTH marR-type" evidence="4">
    <location>
        <begin position="13"/>
        <end position="145"/>
    </location>
</feature>
<evidence type="ECO:0000313" key="6">
    <source>
        <dbReference type="Proteomes" id="UP000249260"/>
    </source>
</evidence>
<name>A0A328U6R0_9BACL</name>
<dbReference type="Pfam" id="PF01047">
    <property type="entry name" value="MarR"/>
    <property type="match status" value="1"/>
</dbReference>
<evidence type="ECO:0000256" key="1">
    <source>
        <dbReference type="ARBA" id="ARBA00023015"/>
    </source>
</evidence>
<comment type="caution">
    <text evidence="5">The sequence shown here is derived from an EMBL/GenBank/DDBJ whole genome shotgun (WGS) entry which is preliminary data.</text>
</comment>
<evidence type="ECO:0000313" key="5">
    <source>
        <dbReference type="EMBL" id="RAP77782.1"/>
    </source>
</evidence>
<proteinExistence type="predicted"/>
<dbReference type="GO" id="GO:0003700">
    <property type="term" value="F:DNA-binding transcription factor activity"/>
    <property type="evidence" value="ECO:0007669"/>
    <property type="project" value="InterPro"/>
</dbReference>
<protein>
    <submittedName>
        <fullName evidence="5">MarR family transcriptional regulator</fullName>
    </submittedName>
</protein>
<dbReference type="OrthoDB" id="5327581at2"/>
<gene>
    <name evidence="5" type="ORF">DL346_04815</name>
</gene>
<dbReference type="GO" id="GO:0003677">
    <property type="term" value="F:DNA binding"/>
    <property type="evidence" value="ECO:0007669"/>
    <property type="project" value="UniProtKB-KW"/>
</dbReference>